<dbReference type="Proteomes" id="UP000887566">
    <property type="component" value="Unplaced"/>
</dbReference>
<keyword evidence="10" id="KW-1185">Reference proteome</keyword>
<dbReference type="GO" id="GO:0007601">
    <property type="term" value="P:visual perception"/>
    <property type="evidence" value="ECO:0007669"/>
    <property type="project" value="UniProtKB-KW"/>
</dbReference>
<dbReference type="SUPFAM" id="SSF81321">
    <property type="entry name" value="Family A G protein-coupled receptor-like"/>
    <property type="match status" value="1"/>
</dbReference>
<evidence type="ECO:0000256" key="6">
    <source>
        <dbReference type="ARBA" id="ARBA00023170"/>
    </source>
</evidence>
<keyword evidence="2 9" id="KW-0812">Transmembrane</keyword>
<comment type="subcellular location">
    <subcellularLocation>
        <location evidence="1">Membrane</location>
        <topology evidence="1">Multi-pass membrane protein</topology>
    </subcellularLocation>
</comment>
<evidence type="ECO:0000256" key="3">
    <source>
        <dbReference type="ARBA" id="ARBA00022989"/>
    </source>
</evidence>
<dbReference type="Gene3D" id="1.20.1070.10">
    <property type="entry name" value="Rhodopsin 7-helix transmembrane proteins"/>
    <property type="match status" value="1"/>
</dbReference>
<dbReference type="PANTHER" id="PTHR24240">
    <property type="entry name" value="OPSIN"/>
    <property type="match status" value="1"/>
</dbReference>
<keyword evidence="8" id="KW-0844">Vision</keyword>
<sequence>MACPPLLGWSRYKKVQQQFYCMLDFAGHDFNTRSYTTFLLLCGYFLPVLAITLSYATIFILVRRSDGYSARTGTNEDESLHSANLSRLKVQYHLPTCQI</sequence>
<feature type="transmembrane region" description="Helical" evidence="9">
    <location>
        <begin position="38"/>
        <end position="62"/>
    </location>
</feature>
<evidence type="ECO:0000256" key="7">
    <source>
        <dbReference type="ARBA" id="ARBA00023224"/>
    </source>
</evidence>
<name>A0A914UVE6_9BILA</name>
<evidence type="ECO:0000256" key="5">
    <source>
        <dbReference type="ARBA" id="ARBA00023136"/>
    </source>
</evidence>
<proteinExistence type="predicted"/>
<dbReference type="GO" id="GO:0004930">
    <property type="term" value="F:G protein-coupled receptor activity"/>
    <property type="evidence" value="ECO:0007669"/>
    <property type="project" value="UniProtKB-KW"/>
</dbReference>
<protein>
    <submittedName>
        <fullName evidence="11">Uncharacterized protein</fullName>
    </submittedName>
</protein>
<dbReference type="InterPro" id="IPR000276">
    <property type="entry name" value="GPCR_Rhodpsn"/>
</dbReference>
<evidence type="ECO:0000256" key="4">
    <source>
        <dbReference type="ARBA" id="ARBA00023040"/>
    </source>
</evidence>
<accession>A0A914UVE6</accession>
<evidence type="ECO:0000313" key="11">
    <source>
        <dbReference type="WBParaSite" id="PSAMB.scaffold12461size2754.g34864.t1"/>
    </source>
</evidence>
<organism evidence="10 11">
    <name type="scientific">Plectus sambesii</name>
    <dbReference type="NCBI Taxonomy" id="2011161"/>
    <lineage>
        <taxon>Eukaryota</taxon>
        <taxon>Metazoa</taxon>
        <taxon>Ecdysozoa</taxon>
        <taxon>Nematoda</taxon>
        <taxon>Chromadorea</taxon>
        <taxon>Plectida</taxon>
        <taxon>Plectina</taxon>
        <taxon>Plectoidea</taxon>
        <taxon>Plectidae</taxon>
        <taxon>Plectus</taxon>
    </lineage>
</organism>
<dbReference type="Pfam" id="PF00001">
    <property type="entry name" value="7tm_1"/>
    <property type="match status" value="1"/>
</dbReference>
<keyword evidence="6" id="KW-0675">Receptor</keyword>
<keyword evidence="5 9" id="KW-0472">Membrane</keyword>
<evidence type="ECO:0000256" key="8">
    <source>
        <dbReference type="ARBA" id="ARBA00023305"/>
    </source>
</evidence>
<evidence type="ECO:0000256" key="1">
    <source>
        <dbReference type="ARBA" id="ARBA00004141"/>
    </source>
</evidence>
<keyword evidence="7" id="KW-0807">Transducer</keyword>
<dbReference type="AlphaFoldDB" id="A0A914UVE6"/>
<keyword evidence="3 9" id="KW-1133">Transmembrane helix</keyword>
<evidence type="ECO:0000313" key="10">
    <source>
        <dbReference type="Proteomes" id="UP000887566"/>
    </source>
</evidence>
<evidence type="ECO:0000256" key="2">
    <source>
        <dbReference type="ARBA" id="ARBA00022692"/>
    </source>
</evidence>
<keyword evidence="8" id="KW-0716">Sensory transduction</keyword>
<dbReference type="InterPro" id="IPR050125">
    <property type="entry name" value="GPCR_opsins"/>
</dbReference>
<keyword evidence="4" id="KW-0297">G-protein coupled receptor</keyword>
<dbReference type="WBParaSite" id="PSAMB.scaffold12461size2754.g34864.t1">
    <property type="protein sequence ID" value="PSAMB.scaffold12461size2754.g34864.t1"/>
    <property type="gene ID" value="PSAMB.scaffold12461size2754.g34864"/>
</dbReference>
<evidence type="ECO:0000256" key="9">
    <source>
        <dbReference type="SAM" id="Phobius"/>
    </source>
</evidence>
<dbReference type="GO" id="GO:0016020">
    <property type="term" value="C:membrane"/>
    <property type="evidence" value="ECO:0007669"/>
    <property type="project" value="UniProtKB-SubCell"/>
</dbReference>
<reference evidence="11" key="1">
    <citation type="submission" date="2022-11" db="UniProtKB">
        <authorList>
            <consortium name="WormBaseParasite"/>
        </authorList>
    </citation>
    <scope>IDENTIFICATION</scope>
</reference>